<dbReference type="Pfam" id="PF03901">
    <property type="entry name" value="Glyco_transf_22"/>
    <property type="match status" value="1"/>
</dbReference>
<evidence type="ECO:0000256" key="9">
    <source>
        <dbReference type="ARBA" id="ARBA00023136"/>
    </source>
</evidence>
<sequence>MEARTVWLTLAVLRVTLVLLPQSGYIHPDEFFQAPEVMAGTVLNYKVRLTWEWTEDLPIRSPVLPFLTSGIPFLVLKIINYLGSLPELLSAYTLLIAPRLWTMVLSFFVDYCLWRVCNGGERKYMGGEMDGFNCLAVYSACYVTLVFFTRTFSNTLEAVLFAGVLALVVDSIKGRDPLSSSPKHKTRNEKGEKPSDLVHEKHSSNSHSVPLSALIVVGVFNRPTFPAFALVPMLYWTFYNSKGWRLKEGALKALQLVPGAVVTVIIFVVCDSVYFGSLDVHSLTVNTFLQSPSSLLQNLTVTPLNFLRYNMDMSKVKDHGLHPRMTHLLVNTPLSFGVLAVLAFANIPACVTKLFGHFKEGENKAQIKSKLQAPSNESHQKRQVKRTADDTKMLSRIPCGKGVDFEMFFLLSYFIPIFILSLIAHQEPRFITPCLLPLVLAHHNKISWAGGKLKKLLFVGFVVGNVFCGVLFGAMHQGGIVPSLLHLHHLVRQQNATQKVHIFYFHTYMPPQHLLGIHGNQTTNKNVGHVVQQATNGNEGPEVHLHDLAGAPTDVLFSELETLYQAEKLVKNHSLIYVVSPSSLHQDINDHGTNMNLVLKEVFFPHLSMEDPPNIWDIVHTPSERNTSLLERLKFTFGLSLHELN</sequence>
<feature type="transmembrane region" description="Helical" evidence="11">
    <location>
        <begin position="456"/>
        <end position="475"/>
    </location>
</feature>
<evidence type="ECO:0000313" key="15">
    <source>
        <dbReference type="RefSeq" id="XP_035663438.1"/>
    </source>
</evidence>
<keyword evidence="14" id="KW-1185">Reference proteome</keyword>
<dbReference type="OMA" id="YRICRLY"/>
<dbReference type="AlphaFoldDB" id="A0A9J7HQ95"/>
<feature type="chain" id="PRO_5039924990" description="Mannosyltransferase" evidence="13">
    <location>
        <begin position="27"/>
        <end position="645"/>
    </location>
</feature>
<evidence type="ECO:0000256" key="8">
    <source>
        <dbReference type="ARBA" id="ARBA00022989"/>
    </source>
</evidence>
<reference evidence="14" key="1">
    <citation type="journal article" date="2020" name="Nat. Ecol. Evol.">
        <title>Deeply conserved synteny resolves early events in vertebrate evolution.</title>
        <authorList>
            <person name="Simakov O."/>
            <person name="Marletaz F."/>
            <person name="Yue J.X."/>
            <person name="O'Connell B."/>
            <person name="Jenkins J."/>
            <person name="Brandt A."/>
            <person name="Calef R."/>
            <person name="Tung C.H."/>
            <person name="Huang T.K."/>
            <person name="Schmutz J."/>
            <person name="Satoh N."/>
            <person name="Yu J.K."/>
            <person name="Putnam N.H."/>
            <person name="Green R.E."/>
            <person name="Rokhsar D.S."/>
        </authorList>
    </citation>
    <scope>NUCLEOTIDE SEQUENCE [LARGE SCALE GENOMIC DNA]</scope>
    <source>
        <strain evidence="14">S238N-H82</strain>
    </source>
</reference>
<comment type="similarity">
    <text evidence="10">Belongs to the glycosyltransferase 22 family. PIGZ subfamily.</text>
</comment>
<feature type="transmembrane region" description="Helical" evidence="11">
    <location>
        <begin position="256"/>
        <end position="276"/>
    </location>
</feature>
<evidence type="ECO:0000256" key="4">
    <source>
        <dbReference type="ARBA" id="ARBA00022676"/>
    </source>
</evidence>
<evidence type="ECO:0000256" key="5">
    <source>
        <dbReference type="ARBA" id="ARBA00022679"/>
    </source>
</evidence>
<evidence type="ECO:0000256" key="6">
    <source>
        <dbReference type="ARBA" id="ARBA00022692"/>
    </source>
</evidence>
<accession>A0A9J7HQ95</accession>
<dbReference type="KEGG" id="bfo:118407125"/>
<dbReference type="Proteomes" id="UP000001554">
    <property type="component" value="Chromosome 19"/>
</dbReference>
<reference evidence="15" key="2">
    <citation type="submission" date="2025-08" db="UniProtKB">
        <authorList>
            <consortium name="RefSeq"/>
        </authorList>
    </citation>
    <scope>IDENTIFICATION</scope>
    <source>
        <strain evidence="15">S238N-H82</strain>
        <tissue evidence="15">Testes</tissue>
    </source>
</reference>
<proteinExistence type="inferred from homology"/>
<evidence type="ECO:0000256" key="3">
    <source>
        <dbReference type="ARBA" id="ARBA00022502"/>
    </source>
</evidence>
<dbReference type="OrthoDB" id="10066429at2759"/>
<dbReference type="GO" id="GO:0005789">
    <property type="term" value="C:endoplasmic reticulum membrane"/>
    <property type="evidence" value="ECO:0000318"/>
    <property type="project" value="GO_Central"/>
</dbReference>
<keyword evidence="5" id="KW-0808">Transferase</keyword>
<evidence type="ECO:0000256" key="7">
    <source>
        <dbReference type="ARBA" id="ARBA00022824"/>
    </source>
</evidence>
<evidence type="ECO:0000256" key="11">
    <source>
        <dbReference type="RuleBase" id="RU363075"/>
    </source>
</evidence>
<protein>
    <recommendedName>
        <fullName evidence="11">Mannosyltransferase</fullName>
        <ecNumber evidence="11">2.4.1.-</ecNumber>
    </recommendedName>
</protein>
<dbReference type="PANTHER" id="PTHR22760:SF3">
    <property type="entry name" value="GPI MANNOSYLTRANSFERASE 4"/>
    <property type="match status" value="1"/>
</dbReference>
<dbReference type="PANTHER" id="PTHR22760">
    <property type="entry name" value="GLYCOSYLTRANSFERASE"/>
    <property type="match status" value="1"/>
</dbReference>
<feature type="transmembrane region" description="Helical" evidence="11">
    <location>
        <begin position="129"/>
        <end position="148"/>
    </location>
</feature>
<feature type="transmembrane region" description="Helical" evidence="11">
    <location>
        <begin position="407"/>
        <end position="424"/>
    </location>
</feature>
<feature type="transmembrane region" description="Helical" evidence="11">
    <location>
        <begin position="63"/>
        <end position="82"/>
    </location>
</feature>
<evidence type="ECO:0000256" key="2">
    <source>
        <dbReference type="ARBA" id="ARBA00004687"/>
    </source>
</evidence>
<feature type="transmembrane region" description="Helical" evidence="11">
    <location>
        <begin position="288"/>
        <end position="307"/>
    </location>
</feature>
<feature type="region of interest" description="Disordered" evidence="12">
    <location>
        <begin position="177"/>
        <end position="204"/>
    </location>
</feature>
<keyword evidence="6 11" id="KW-0812">Transmembrane</keyword>
<evidence type="ECO:0000313" key="14">
    <source>
        <dbReference type="Proteomes" id="UP000001554"/>
    </source>
</evidence>
<comment type="subcellular location">
    <subcellularLocation>
        <location evidence="1 11">Endoplasmic reticulum membrane</location>
        <topology evidence="1 11">Multi-pass membrane protein</topology>
    </subcellularLocation>
</comment>
<evidence type="ECO:0000256" key="12">
    <source>
        <dbReference type="SAM" id="MobiDB-lite"/>
    </source>
</evidence>
<keyword evidence="7 11" id="KW-0256">Endoplasmic reticulum</keyword>
<evidence type="ECO:0000256" key="10">
    <source>
        <dbReference type="ARBA" id="ARBA00038466"/>
    </source>
</evidence>
<dbReference type="GeneID" id="118407125"/>
<dbReference type="GO" id="GO:0006506">
    <property type="term" value="P:GPI anchor biosynthetic process"/>
    <property type="evidence" value="ECO:0000318"/>
    <property type="project" value="GO_Central"/>
</dbReference>
<organism evidence="14 15">
    <name type="scientific">Branchiostoma floridae</name>
    <name type="common">Florida lancelet</name>
    <name type="synonym">Amphioxus</name>
    <dbReference type="NCBI Taxonomy" id="7739"/>
    <lineage>
        <taxon>Eukaryota</taxon>
        <taxon>Metazoa</taxon>
        <taxon>Chordata</taxon>
        <taxon>Cephalochordata</taxon>
        <taxon>Leptocardii</taxon>
        <taxon>Amphioxiformes</taxon>
        <taxon>Branchiostomatidae</taxon>
        <taxon>Branchiostoma</taxon>
    </lineage>
</organism>
<gene>
    <name evidence="15" type="primary">LOC118407125</name>
</gene>
<evidence type="ECO:0000256" key="1">
    <source>
        <dbReference type="ARBA" id="ARBA00004477"/>
    </source>
</evidence>
<keyword evidence="3" id="KW-0337">GPI-anchor biosynthesis</keyword>
<name>A0A9J7HQ95_BRAFL</name>
<keyword evidence="8 11" id="KW-1133">Transmembrane helix</keyword>
<dbReference type="EC" id="2.4.1.-" evidence="11"/>
<feature type="transmembrane region" description="Helical" evidence="11">
    <location>
        <begin position="211"/>
        <end position="235"/>
    </location>
</feature>
<keyword evidence="4 11" id="KW-0328">Glycosyltransferase</keyword>
<dbReference type="GO" id="GO:0000026">
    <property type="term" value="F:alpha-1,2-mannosyltransferase activity"/>
    <property type="evidence" value="ECO:0000318"/>
    <property type="project" value="GO_Central"/>
</dbReference>
<keyword evidence="9 11" id="KW-0472">Membrane</keyword>
<comment type="pathway">
    <text evidence="2">Glycolipid biosynthesis; glycosylphosphatidylinositol-anchor biosynthesis.</text>
</comment>
<feature type="compositionally biased region" description="Basic and acidic residues" evidence="12">
    <location>
        <begin position="188"/>
        <end position="203"/>
    </location>
</feature>
<evidence type="ECO:0000256" key="13">
    <source>
        <dbReference type="SAM" id="SignalP"/>
    </source>
</evidence>
<dbReference type="InterPro" id="IPR005599">
    <property type="entry name" value="GPI_mannosylTrfase"/>
</dbReference>
<dbReference type="RefSeq" id="XP_035663438.1">
    <property type="nucleotide sequence ID" value="XM_035807545.1"/>
</dbReference>
<feature type="transmembrane region" description="Helical" evidence="11">
    <location>
        <begin position="328"/>
        <end position="347"/>
    </location>
</feature>
<keyword evidence="13" id="KW-0732">Signal</keyword>
<feature type="signal peptide" evidence="13">
    <location>
        <begin position="1"/>
        <end position="26"/>
    </location>
</feature>